<dbReference type="GeneID" id="36377684"/>
<dbReference type="AlphaFoldDB" id="A0A090MXF0"/>
<organism evidence="1">
    <name type="scientific">Strongyloides ratti</name>
    <name type="common">Parasitic roundworm</name>
    <dbReference type="NCBI Taxonomy" id="34506"/>
    <lineage>
        <taxon>Eukaryota</taxon>
        <taxon>Metazoa</taxon>
        <taxon>Ecdysozoa</taxon>
        <taxon>Nematoda</taxon>
        <taxon>Chromadorea</taxon>
        <taxon>Rhabditida</taxon>
        <taxon>Tylenchina</taxon>
        <taxon>Panagrolaimomorpha</taxon>
        <taxon>Strongyloidoidea</taxon>
        <taxon>Strongyloididae</taxon>
        <taxon>Strongyloides</taxon>
    </lineage>
</organism>
<dbReference type="Proteomes" id="UP000035682">
    <property type="component" value="Unplaced"/>
</dbReference>
<protein>
    <submittedName>
        <fullName evidence="1 3">Uncharacterized protein</fullName>
    </submittedName>
</protein>
<dbReference type="CTD" id="36377684"/>
<dbReference type="WormBase" id="SRAE_1000357200">
    <property type="protein sequence ID" value="SRP02397"/>
    <property type="gene ID" value="WBGene00260189"/>
</dbReference>
<proteinExistence type="predicted"/>
<reference evidence="1 2" key="1">
    <citation type="submission" date="2014-09" db="EMBL/GenBank/DDBJ databases">
        <authorList>
            <person name="Martin A.A."/>
        </authorList>
    </citation>
    <scope>NUCLEOTIDE SEQUENCE</scope>
    <source>
        <strain evidence="2">ED321</strain>
        <strain evidence="1">ED321 Heterogonic</strain>
    </source>
</reference>
<dbReference type="EMBL" id="LN609528">
    <property type="protein sequence ID" value="CEF65319.1"/>
    <property type="molecule type" value="Genomic_DNA"/>
</dbReference>
<dbReference type="RefSeq" id="XP_024504520.1">
    <property type="nucleotide sequence ID" value="XM_024650777.1"/>
</dbReference>
<accession>A0A090MXF0</accession>
<evidence type="ECO:0000313" key="3">
    <source>
        <dbReference type="WBParaSite" id="SRAE_1000357200.1"/>
    </source>
</evidence>
<reference evidence="3" key="2">
    <citation type="submission" date="2020-12" db="UniProtKB">
        <authorList>
            <consortium name="WormBaseParasite"/>
        </authorList>
    </citation>
    <scope>IDENTIFICATION</scope>
</reference>
<evidence type="ECO:0000313" key="2">
    <source>
        <dbReference type="Proteomes" id="UP000035682"/>
    </source>
</evidence>
<keyword evidence="2" id="KW-1185">Reference proteome</keyword>
<evidence type="ECO:0000313" key="1">
    <source>
        <dbReference type="EMBL" id="CEF65319.1"/>
    </source>
</evidence>
<name>A0A090MXF0_STRRB</name>
<evidence type="ECO:0000313" key="4">
    <source>
        <dbReference type="WormBase" id="SRAE_1000357200"/>
    </source>
</evidence>
<sequence length="77" mass="8939">MNLIEMMNLNISIKINIYHYNSSVKATDISILNFIIFNKVLSRFLSSFKNTQIFFCIGIKKRKNGMSNISIKVMTDE</sequence>
<gene>
    <name evidence="1 3 4" type="ORF">SRAE_1000357200</name>
</gene>
<dbReference type="WBParaSite" id="SRAE_1000357200.1">
    <property type="protein sequence ID" value="SRAE_1000357200.1"/>
    <property type="gene ID" value="WBGene00260189"/>
</dbReference>